<evidence type="ECO:0000313" key="1">
    <source>
        <dbReference type="EMBL" id="KAL2514692.1"/>
    </source>
</evidence>
<keyword evidence="2" id="KW-1185">Reference proteome</keyword>
<evidence type="ECO:0000313" key="2">
    <source>
        <dbReference type="Proteomes" id="UP001604277"/>
    </source>
</evidence>
<reference evidence="2" key="1">
    <citation type="submission" date="2024-07" db="EMBL/GenBank/DDBJ databases">
        <title>Two chromosome-level genome assemblies of Korean endemic species Abeliophyllum distichum and Forsythia ovata (Oleaceae).</title>
        <authorList>
            <person name="Jang H."/>
        </authorList>
    </citation>
    <scope>NUCLEOTIDE SEQUENCE [LARGE SCALE GENOMIC DNA]</scope>
</reference>
<dbReference type="AlphaFoldDB" id="A0ABD1TPM2"/>
<name>A0ABD1TPM2_9LAMI</name>
<gene>
    <name evidence="1" type="ORF">Fot_28663</name>
</gene>
<comment type="caution">
    <text evidence="1">The sequence shown here is derived from an EMBL/GenBank/DDBJ whole genome shotgun (WGS) entry which is preliminary data.</text>
</comment>
<accession>A0ABD1TPM2</accession>
<dbReference type="Proteomes" id="UP001604277">
    <property type="component" value="Unassembled WGS sequence"/>
</dbReference>
<organism evidence="1 2">
    <name type="scientific">Forsythia ovata</name>
    <dbReference type="NCBI Taxonomy" id="205694"/>
    <lineage>
        <taxon>Eukaryota</taxon>
        <taxon>Viridiplantae</taxon>
        <taxon>Streptophyta</taxon>
        <taxon>Embryophyta</taxon>
        <taxon>Tracheophyta</taxon>
        <taxon>Spermatophyta</taxon>
        <taxon>Magnoliopsida</taxon>
        <taxon>eudicotyledons</taxon>
        <taxon>Gunneridae</taxon>
        <taxon>Pentapetalae</taxon>
        <taxon>asterids</taxon>
        <taxon>lamiids</taxon>
        <taxon>Lamiales</taxon>
        <taxon>Oleaceae</taxon>
        <taxon>Forsythieae</taxon>
        <taxon>Forsythia</taxon>
    </lineage>
</organism>
<dbReference type="EMBL" id="JBFOLJ010000008">
    <property type="protein sequence ID" value="KAL2514692.1"/>
    <property type="molecule type" value="Genomic_DNA"/>
</dbReference>
<sequence>MENEGETRNMRSWRIWTGTRNMINFNRNKKNPAANGDGSPKKFVDKLKRELESIKKNFEAEKLCSNIRRLMTDLGISRLSVAEKEENSIGEFEEKKAEMSVFHTQQKFWKESLVLNDKELGLIWEKVELQGLTMAELSLKVESLQKGAIQLQEF</sequence>
<protein>
    <submittedName>
        <fullName evidence="1">Uncharacterized protein</fullName>
    </submittedName>
</protein>
<proteinExistence type="predicted"/>